<keyword evidence="7 9" id="KW-0472">Membrane</keyword>
<keyword evidence="3" id="KW-1003">Cell membrane</keyword>
<comment type="subcellular location">
    <subcellularLocation>
        <location evidence="1 9">Cell inner membrane</location>
        <topology evidence="1 9">Multi-pass membrane protein</topology>
    </subcellularLocation>
</comment>
<keyword evidence="4 9" id="KW-0997">Cell inner membrane</keyword>
<keyword evidence="12" id="KW-1185">Reference proteome</keyword>
<dbReference type="InterPro" id="IPR007387">
    <property type="entry name" value="TRAP_DctQ"/>
</dbReference>
<feature type="transmembrane region" description="Helical" evidence="9">
    <location>
        <begin position="123"/>
        <end position="144"/>
    </location>
</feature>
<comment type="subunit">
    <text evidence="9">The complex comprises the extracytoplasmic solute receptor protein and the two transmembrane proteins.</text>
</comment>
<evidence type="ECO:0000256" key="8">
    <source>
        <dbReference type="ARBA" id="ARBA00038436"/>
    </source>
</evidence>
<evidence type="ECO:0000256" key="1">
    <source>
        <dbReference type="ARBA" id="ARBA00004429"/>
    </source>
</evidence>
<evidence type="ECO:0000313" key="11">
    <source>
        <dbReference type="EMBL" id="QLF71498.1"/>
    </source>
</evidence>
<dbReference type="EMBL" id="CP058351">
    <property type="protein sequence ID" value="QLF71498.1"/>
    <property type="molecule type" value="Genomic_DNA"/>
</dbReference>
<keyword evidence="6 9" id="KW-1133">Transmembrane helix</keyword>
<gene>
    <name evidence="11" type="ORF">FE840_017645</name>
</gene>
<feature type="transmembrane region" description="Helical" evidence="9">
    <location>
        <begin position="43"/>
        <end position="62"/>
    </location>
</feature>
<evidence type="ECO:0000256" key="9">
    <source>
        <dbReference type="RuleBase" id="RU369079"/>
    </source>
</evidence>
<evidence type="ECO:0000313" key="12">
    <source>
        <dbReference type="Proteomes" id="UP000308530"/>
    </source>
</evidence>
<dbReference type="Pfam" id="PF04290">
    <property type="entry name" value="DctQ"/>
    <property type="match status" value="1"/>
</dbReference>
<evidence type="ECO:0000256" key="4">
    <source>
        <dbReference type="ARBA" id="ARBA00022519"/>
    </source>
</evidence>
<comment type="function">
    <text evidence="9">Part of the tripartite ATP-independent periplasmic (TRAP) transport system.</text>
</comment>
<evidence type="ECO:0000259" key="10">
    <source>
        <dbReference type="Pfam" id="PF04290"/>
    </source>
</evidence>
<evidence type="ECO:0000256" key="3">
    <source>
        <dbReference type="ARBA" id="ARBA00022475"/>
    </source>
</evidence>
<name>A0ABX6QSA7_9HYPH</name>
<dbReference type="RefSeq" id="WP_138287522.1">
    <property type="nucleotide sequence ID" value="NZ_CP058351.1"/>
</dbReference>
<feature type="transmembrane region" description="Helical" evidence="9">
    <location>
        <begin position="83"/>
        <end position="103"/>
    </location>
</feature>
<evidence type="ECO:0000256" key="6">
    <source>
        <dbReference type="ARBA" id="ARBA00022989"/>
    </source>
</evidence>
<comment type="caution">
    <text evidence="9">Lacks conserved residue(s) required for the propagation of feature annotation.</text>
</comment>
<keyword evidence="11" id="KW-0614">Plasmid</keyword>
<accession>A0ABX6QSA7</accession>
<reference evidence="11 12" key="1">
    <citation type="submission" date="2020-06" db="EMBL/GenBank/DDBJ databases">
        <title>Genome sequence of Rhizobium sp strain ADMK78.</title>
        <authorList>
            <person name="Rahi P."/>
        </authorList>
    </citation>
    <scope>NUCLEOTIDE SEQUENCE [LARGE SCALE GENOMIC DNA]</scope>
    <source>
        <strain evidence="11 12">ADMK78</strain>
        <plasmid evidence="11 12">pPRADMK78_01</plasmid>
    </source>
</reference>
<proteinExistence type="inferred from homology"/>
<comment type="similarity">
    <text evidence="8 9">Belongs to the TRAP transporter small permease family.</text>
</comment>
<dbReference type="Proteomes" id="UP000308530">
    <property type="component" value="Plasmid pPRADMK78_01"/>
</dbReference>
<dbReference type="InterPro" id="IPR055348">
    <property type="entry name" value="DctQ"/>
</dbReference>
<evidence type="ECO:0000256" key="7">
    <source>
        <dbReference type="ARBA" id="ARBA00023136"/>
    </source>
</evidence>
<dbReference type="PANTHER" id="PTHR35011:SF2">
    <property type="entry name" value="2,3-DIKETO-L-GULONATE TRAP TRANSPORTER SMALL PERMEASE PROTEIN YIAM"/>
    <property type="match status" value="1"/>
</dbReference>
<keyword evidence="5 9" id="KW-0812">Transmembrane</keyword>
<keyword evidence="2 9" id="KW-0813">Transport</keyword>
<sequence>MSILTSVSRALIGLAFASLTVAVLIQVIGRSTGFFAPVWTEELSRFSLLFIAAFGAGLAYRSGDLVNVDLICENLPGRWPTRLRLFGAMATFVLCLMLILPAWRFTSIGVMQTSPALSWRMDFIHASVLVLILSLCLFSGLRLAMMLLGHSDGRPKVFSEENS</sequence>
<evidence type="ECO:0000256" key="5">
    <source>
        <dbReference type="ARBA" id="ARBA00022692"/>
    </source>
</evidence>
<geneLocation type="plasmid" evidence="11 12">
    <name>pPRADMK78_01</name>
</geneLocation>
<protein>
    <recommendedName>
        <fullName evidence="9">TRAP transporter small permease protein</fullName>
    </recommendedName>
</protein>
<feature type="domain" description="Tripartite ATP-independent periplasmic transporters DctQ component" evidence="10">
    <location>
        <begin position="19"/>
        <end position="144"/>
    </location>
</feature>
<organism evidence="11 12">
    <name type="scientific">Peteryoungia desertarenae</name>
    <dbReference type="NCBI Taxonomy" id="1813451"/>
    <lineage>
        <taxon>Bacteria</taxon>
        <taxon>Pseudomonadati</taxon>
        <taxon>Pseudomonadota</taxon>
        <taxon>Alphaproteobacteria</taxon>
        <taxon>Hyphomicrobiales</taxon>
        <taxon>Rhizobiaceae</taxon>
        <taxon>Peteryoungia</taxon>
    </lineage>
</organism>
<dbReference type="PANTHER" id="PTHR35011">
    <property type="entry name" value="2,3-DIKETO-L-GULONATE TRAP TRANSPORTER SMALL PERMEASE PROTEIN YIAM"/>
    <property type="match status" value="1"/>
</dbReference>
<evidence type="ECO:0000256" key="2">
    <source>
        <dbReference type="ARBA" id="ARBA00022448"/>
    </source>
</evidence>